<evidence type="ECO:0000259" key="3">
    <source>
        <dbReference type="Pfam" id="PF23086"/>
    </source>
</evidence>
<feature type="compositionally biased region" description="Basic residues" evidence="1">
    <location>
        <begin position="271"/>
        <end position="285"/>
    </location>
</feature>
<feature type="compositionally biased region" description="Polar residues" evidence="1">
    <location>
        <begin position="607"/>
        <end position="623"/>
    </location>
</feature>
<feature type="region of interest" description="Disordered" evidence="1">
    <location>
        <begin position="126"/>
        <end position="294"/>
    </location>
</feature>
<feature type="domain" description="Coilin N-terminal" evidence="2">
    <location>
        <begin position="4"/>
        <end position="180"/>
    </location>
</feature>
<feature type="domain" description="Coilin tudor" evidence="3">
    <location>
        <begin position="412"/>
        <end position="515"/>
    </location>
</feature>
<feature type="compositionally biased region" description="Polar residues" evidence="1">
    <location>
        <begin position="584"/>
        <end position="596"/>
    </location>
</feature>
<dbReference type="GO" id="GO:0030620">
    <property type="term" value="F:U2 snRNA binding"/>
    <property type="evidence" value="ECO:0007669"/>
    <property type="project" value="TreeGrafter"/>
</dbReference>
<evidence type="ECO:0000256" key="1">
    <source>
        <dbReference type="SAM" id="MobiDB-lite"/>
    </source>
</evidence>
<gene>
    <name evidence="4" type="ORF">Din_001041</name>
</gene>
<organism evidence="4">
    <name type="scientific">Davidia involucrata</name>
    <name type="common">Dove tree</name>
    <dbReference type="NCBI Taxonomy" id="16924"/>
    <lineage>
        <taxon>Eukaryota</taxon>
        <taxon>Viridiplantae</taxon>
        <taxon>Streptophyta</taxon>
        <taxon>Embryophyta</taxon>
        <taxon>Tracheophyta</taxon>
        <taxon>Spermatophyta</taxon>
        <taxon>Magnoliopsida</taxon>
        <taxon>eudicotyledons</taxon>
        <taxon>Gunneridae</taxon>
        <taxon>Pentapetalae</taxon>
        <taxon>asterids</taxon>
        <taxon>Cornales</taxon>
        <taxon>Nyssaceae</taxon>
        <taxon>Davidia</taxon>
    </lineage>
</organism>
<dbReference type="GO" id="GO:0000387">
    <property type="term" value="P:spliceosomal snRNP assembly"/>
    <property type="evidence" value="ECO:0007669"/>
    <property type="project" value="TreeGrafter"/>
</dbReference>
<evidence type="ECO:0000313" key="4">
    <source>
        <dbReference type="EMBL" id="MPA31600.1"/>
    </source>
</evidence>
<protein>
    <submittedName>
        <fullName evidence="4">Putative coilin isoform X3</fullName>
    </submittedName>
</protein>
<dbReference type="Pfam" id="PF23086">
    <property type="entry name" value="Tudor_Coilin"/>
    <property type="match status" value="1"/>
</dbReference>
<feature type="compositionally biased region" description="Basic and acidic residues" evidence="1">
    <location>
        <begin position="222"/>
        <end position="233"/>
    </location>
</feature>
<sequence>METVRVRLVFEDRHMLSKSQKSEGLKRTWLVLKPEHGTISDLSSHLIHIFELDHSCPNGLLLSMDGFVLPPFESTCILKDKDIIRVKKKGGTSSDIIRVGDEAKPIEEEEIVEKQPVLTGVPLLTNGEFEKETGGYQSEPEEDEDYQSEDTLHVENLSGGNATSKKRKASQKIQSSKRKKKCPMVPEAVENGVHTEEIENNDDRALPGKCLHKKEKVSHIKSKPDTSKPESAERSNNIIDSMPTANSSGQLQENGIGSVDVSDMPDGTKKAPSRSARRKKAKRQWLRQLSTAEKKELNWRQAAKKVVHKKSTGRKGLMTLFPNQNSDAEDEIVPIVIRPGHIRFEPLAKALQQNQEPLEAFQWNGITSKKKGQKWGKEKGSNSSSVRRNDYQDFSKEFSETPTIEKEAVLNDPIDFDKLKPFASLPKEGDVIAYRLLELSSSWTPELSSFRVGKTSLYDPKSNSVVLRPVPEYSSAFEKKVDGDTSAQQPEDSLCREDGSLEIDFSSLVDVRIVKCGNSDSAKANGGINGGHVGNKDAVSGVVPNNNDKHTHAPVPEKEVNVWDEFSQALSAKQEQLSWERGWSKNSGRSSWSNRPLRSRALGPQTFKKQCTWSNRGFSKNTK</sequence>
<dbReference type="PANTHER" id="PTHR15197:SF0">
    <property type="entry name" value="COILIN"/>
    <property type="match status" value="1"/>
</dbReference>
<dbReference type="GO" id="GO:0015030">
    <property type="term" value="C:Cajal body"/>
    <property type="evidence" value="ECO:0007669"/>
    <property type="project" value="TreeGrafter"/>
</dbReference>
<feature type="region of interest" description="Disordered" evidence="1">
    <location>
        <begin position="577"/>
        <end position="623"/>
    </location>
</feature>
<feature type="compositionally biased region" description="Acidic residues" evidence="1">
    <location>
        <begin position="139"/>
        <end position="148"/>
    </location>
</feature>
<evidence type="ECO:0000259" key="2">
    <source>
        <dbReference type="Pfam" id="PF15862"/>
    </source>
</evidence>
<feature type="compositionally biased region" description="Polar residues" evidence="1">
    <location>
        <begin position="234"/>
        <end position="255"/>
    </location>
</feature>
<dbReference type="InterPro" id="IPR056398">
    <property type="entry name" value="Tudor_Coilin"/>
</dbReference>
<dbReference type="InterPro" id="IPR031722">
    <property type="entry name" value="Coilin_N"/>
</dbReference>
<proteinExistence type="predicted"/>
<feature type="compositionally biased region" description="Basic and acidic residues" evidence="1">
    <location>
        <begin position="193"/>
        <end position="206"/>
    </location>
</feature>
<dbReference type="GO" id="GO:0030619">
    <property type="term" value="F:U1 snRNA binding"/>
    <property type="evidence" value="ECO:0007669"/>
    <property type="project" value="TreeGrafter"/>
</dbReference>
<dbReference type="InterPro" id="IPR024822">
    <property type="entry name" value="Coilin"/>
</dbReference>
<dbReference type="EMBL" id="GHES01001041">
    <property type="protein sequence ID" value="MPA31600.1"/>
    <property type="molecule type" value="Transcribed_RNA"/>
</dbReference>
<accession>A0A5B6YIN3</accession>
<reference evidence="4" key="1">
    <citation type="submission" date="2019-08" db="EMBL/GenBank/DDBJ databases">
        <title>Reference gene set and small RNA set construction with multiple tissues from Davidia involucrata Baill.</title>
        <authorList>
            <person name="Yang H."/>
            <person name="Zhou C."/>
            <person name="Li G."/>
            <person name="Wang J."/>
            <person name="Gao P."/>
            <person name="Wang M."/>
            <person name="Wang R."/>
            <person name="Zhao Y."/>
        </authorList>
    </citation>
    <scope>NUCLEOTIDE SEQUENCE</scope>
    <source>
        <tissue evidence="4">Mixed with DoveR01_LX</tissue>
    </source>
</reference>
<feature type="compositionally biased region" description="Basic residues" evidence="1">
    <location>
        <begin position="164"/>
        <end position="182"/>
    </location>
</feature>
<dbReference type="Pfam" id="PF15862">
    <property type="entry name" value="Coilin_N"/>
    <property type="match status" value="1"/>
</dbReference>
<dbReference type="PANTHER" id="PTHR15197">
    <property type="entry name" value="COILIN P80"/>
    <property type="match status" value="1"/>
</dbReference>
<name>A0A5B6YIN3_DAVIN</name>
<feature type="region of interest" description="Disordered" evidence="1">
    <location>
        <begin position="522"/>
        <end position="558"/>
    </location>
</feature>
<feature type="compositionally biased region" description="Basic residues" evidence="1">
    <location>
        <begin position="210"/>
        <end position="221"/>
    </location>
</feature>
<feature type="compositionally biased region" description="Basic and acidic residues" evidence="1">
    <location>
        <begin position="547"/>
        <end position="558"/>
    </location>
</feature>
<dbReference type="AlphaFoldDB" id="A0A5B6YIN3"/>